<dbReference type="EMBL" id="JARBHB010000007">
    <property type="protein sequence ID" value="KAJ8879797.1"/>
    <property type="molecule type" value="Genomic_DNA"/>
</dbReference>
<dbReference type="Proteomes" id="UP001159363">
    <property type="component" value="Chromosome 6"/>
</dbReference>
<protein>
    <submittedName>
        <fullName evidence="1">Uncharacterized protein</fullName>
    </submittedName>
</protein>
<accession>A0ABQ9H678</accession>
<name>A0ABQ9H678_9NEOP</name>
<organism evidence="1 2">
    <name type="scientific">Dryococelus australis</name>
    <dbReference type="NCBI Taxonomy" id="614101"/>
    <lineage>
        <taxon>Eukaryota</taxon>
        <taxon>Metazoa</taxon>
        <taxon>Ecdysozoa</taxon>
        <taxon>Arthropoda</taxon>
        <taxon>Hexapoda</taxon>
        <taxon>Insecta</taxon>
        <taxon>Pterygota</taxon>
        <taxon>Neoptera</taxon>
        <taxon>Polyneoptera</taxon>
        <taxon>Phasmatodea</taxon>
        <taxon>Verophasmatodea</taxon>
        <taxon>Anareolatae</taxon>
        <taxon>Phasmatidae</taxon>
        <taxon>Eurycanthinae</taxon>
        <taxon>Dryococelus</taxon>
    </lineage>
</organism>
<evidence type="ECO:0000313" key="1">
    <source>
        <dbReference type="EMBL" id="KAJ8879797.1"/>
    </source>
</evidence>
<comment type="caution">
    <text evidence="1">The sequence shown here is derived from an EMBL/GenBank/DDBJ whole genome shotgun (WGS) entry which is preliminary data.</text>
</comment>
<sequence>MFLDVFQIGRSRLQNLCKTFLVEGVSPEEKIGDDTRSGKYADRKQSVKSFIEKLKPIQRHYSRSRTIGNLSITAMWEQYNGDHEEELRVTYEYFRSIYVTDYNISFATPATDCCSTCLQPKEIMKNCTDRERVGDLKTELKVH</sequence>
<proteinExistence type="predicted"/>
<gene>
    <name evidence="1" type="ORF">PR048_020405</name>
</gene>
<evidence type="ECO:0000313" key="2">
    <source>
        <dbReference type="Proteomes" id="UP001159363"/>
    </source>
</evidence>
<reference evidence="1 2" key="1">
    <citation type="submission" date="2023-02" db="EMBL/GenBank/DDBJ databases">
        <title>LHISI_Scaffold_Assembly.</title>
        <authorList>
            <person name="Stuart O.P."/>
            <person name="Cleave R."/>
            <person name="Magrath M.J.L."/>
            <person name="Mikheyev A.S."/>
        </authorList>
    </citation>
    <scope>NUCLEOTIDE SEQUENCE [LARGE SCALE GENOMIC DNA]</scope>
    <source>
        <strain evidence="1">Daus_M_001</strain>
        <tissue evidence="1">Leg muscle</tissue>
    </source>
</reference>
<keyword evidence="2" id="KW-1185">Reference proteome</keyword>